<name>A0AAN8VJN8_9MAGN</name>
<accession>A0AAN8VJN8</accession>
<organism evidence="3 4">
    <name type="scientific">Dillenia turbinata</name>
    <dbReference type="NCBI Taxonomy" id="194707"/>
    <lineage>
        <taxon>Eukaryota</taxon>
        <taxon>Viridiplantae</taxon>
        <taxon>Streptophyta</taxon>
        <taxon>Embryophyta</taxon>
        <taxon>Tracheophyta</taxon>
        <taxon>Spermatophyta</taxon>
        <taxon>Magnoliopsida</taxon>
        <taxon>eudicotyledons</taxon>
        <taxon>Gunneridae</taxon>
        <taxon>Pentapetalae</taxon>
        <taxon>Dilleniales</taxon>
        <taxon>Dilleniaceae</taxon>
        <taxon>Dillenia</taxon>
    </lineage>
</organism>
<sequence>MVVFTHDCFTIRDLMSMRMIGKGENKDDLYILDTRIWNQGPKVYVNVVTAHIWHNRLGHPSSRRLHVLKDLLKVTRSGCGSSFMELLVYVVDIIIMGPSLEAINSFKKFLSTHFKLKDLGKLKYFLVLKIARSVKGIVFCQ</sequence>
<comment type="caution">
    <text evidence="3">The sequence shown here is derived from an EMBL/GenBank/DDBJ whole genome shotgun (WGS) entry which is preliminary data.</text>
</comment>
<keyword evidence="4" id="KW-1185">Reference proteome</keyword>
<keyword evidence="3" id="KW-0808">Transferase</keyword>
<keyword evidence="3" id="KW-0548">Nucleotidyltransferase</keyword>
<dbReference type="InterPro" id="IPR025724">
    <property type="entry name" value="GAG-pre-integrase_dom"/>
</dbReference>
<feature type="domain" description="GAG-pre-integrase" evidence="2">
    <location>
        <begin position="29"/>
        <end position="73"/>
    </location>
</feature>
<gene>
    <name evidence="3" type="ORF">RJ641_004761</name>
</gene>
<dbReference type="Pfam" id="PF13976">
    <property type="entry name" value="gag_pre-integrs"/>
    <property type="match status" value="1"/>
</dbReference>
<evidence type="ECO:0000313" key="4">
    <source>
        <dbReference type="Proteomes" id="UP001370490"/>
    </source>
</evidence>
<evidence type="ECO:0000313" key="3">
    <source>
        <dbReference type="EMBL" id="KAK6930667.1"/>
    </source>
</evidence>
<evidence type="ECO:0000259" key="2">
    <source>
        <dbReference type="Pfam" id="PF13976"/>
    </source>
</evidence>
<proteinExistence type="predicted"/>
<dbReference type="EMBL" id="JBAMMX010000012">
    <property type="protein sequence ID" value="KAK6930667.1"/>
    <property type="molecule type" value="Genomic_DNA"/>
</dbReference>
<evidence type="ECO:0000259" key="1">
    <source>
        <dbReference type="Pfam" id="PF07727"/>
    </source>
</evidence>
<dbReference type="Proteomes" id="UP001370490">
    <property type="component" value="Unassembled WGS sequence"/>
</dbReference>
<dbReference type="Pfam" id="PF07727">
    <property type="entry name" value="RVT_2"/>
    <property type="match status" value="1"/>
</dbReference>
<reference evidence="3 4" key="1">
    <citation type="submission" date="2023-12" db="EMBL/GenBank/DDBJ databases">
        <title>A high-quality genome assembly for Dillenia turbinata (Dilleniales).</title>
        <authorList>
            <person name="Chanderbali A."/>
        </authorList>
    </citation>
    <scope>NUCLEOTIDE SEQUENCE [LARGE SCALE GENOMIC DNA]</scope>
    <source>
        <strain evidence="3">LSX21</strain>
        <tissue evidence="3">Leaf</tissue>
    </source>
</reference>
<keyword evidence="3" id="KW-0695">RNA-directed DNA polymerase</keyword>
<feature type="domain" description="Reverse transcriptase Ty1/copia-type" evidence="1">
    <location>
        <begin position="80"/>
        <end position="141"/>
    </location>
</feature>
<dbReference type="GO" id="GO:0003964">
    <property type="term" value="F:RNA-directed DNA polymerase activity"/>
    <property type="evidence" value="ECO:0007669"/>
    <property type="project" value="UniProtKB-KW"/>
</dbReference>
<protein>
    <submittedName>
        <fullName evidence="3">Reverse transcriptase, RNA-dependent DNA polymerase</fullName>
    </submittedName>
</protein>
<dbReference type="AlphaFoldDB" id="A0AAN8VJN8"/>
<dbReference type="InterPro" id="IPR013103">
    <property type="entry name" value="RVT_2"/>
</dbReference>